<evidence type="ECO:0000256" key="1">
    <source>
        <dbReference type="ARBA" id="ARBA00022603"/>
    </source>
</evidence>
<dbReference type="PRINTS" id="PR00506">
    <property type="entry name" value="D21N6MTFRASE"/>
</dbReference>
<organism evidence="5 6">
    <name type="scientific">Lysinibacter cavernae</name>
    <dbReference type="NCBI Taxonomy" id="1640652"/>
    <lineage>
        <taxon>Bacteria</taxon>
        <taxon>Bacillati</taxon>
        <taxon>Actinomycetota</taxon>
        <taxon>Actinomycetes</taxon>
        <taxon>Micrococcales</taxon>
        <taxon>Microbacteriaceae</taxon>
        <taxon>Lysinibacter</taxon>
    </lineage>
</organism>
<dbReference type="GO" id="GO:0007059">
    <property type="term" value="P:chromosome segregation"/>
    <property type="evidence" value="ECO:0007669"/>
    <property type="project" value="TreeGrafter"/>
</dbReference>
<dbReference type="InterPro" id="IPR002295">
    <property type="entry name" value="N4/N6-MTase_EcoPI_Mod-like"/>
</dbReference>
<keyword evidence="3" id="KW-0949">S-adenosyl-L-methionine</keyword>
<dbReference type="Gene3D" id="3.90.1530.10">
    <property type="entry name" value="Conserved hypothetical protein from pyrococcus furiosus pfu- 392566-001, ParB domain"/>
    <property type="match status" value="1"/>
</dbReference>
<dbReference type="Pfam" id="PF02195">
    <property type="entry name" value="ParB_N"/>
    <property type="match status" value="1"/>
</dbReference>
<dbReference type="GO" id="GO:0005694">
    <property type="term" value="C:chromosome"/>
    <property type="evidence" value="ECO:0007669"/>
    <property type="project" value="TreeGrafter"/>
</dbReference>
<dbReference type="Proteomes" id="UP000541033">
    <property type="component" value="Unassembled WGS sequence"/>
</dbReference>
<name>A0A7X5TRR1_9MICO</name>
<dbReference type="Gene3D" id="3.40.50.150">
    <property type="entry name" value="Vaccinia Virus protein VP39"/>
    <property type="match status" value="1"/>
</dbReference>
<dbReference type="SMART" id="SM00470">
    <property type="entry name" value="ParB"/>
    <property type="match status" value="1"/>
</dbReference>
<dbReference type="InterPro" id="IPR029063">
    <property type="entry name" value="SAM-dependent_MTases_sf"/>
</dbReference>
<evidence type="ECO:0000259" key="4">
    <source>
        <dbReference type="SMART" id="SM00470"/>
    </source>
</evidence>
<dbReference type="InterPro" id="IPR036086">
    <property type="entry name" value="ParB/Sulfiredoxin_sf"/>
</dbReference>
<dbReference type="InterPro" id="IPR003115">
    <property type="entry name" value="ParB_N"/>
</dbReference>
<dbReference type="PANTHER" id="PTHR33375">
    <property type="entry name" value="CHROMOSOME-PARTITIONING PROTEIN PARB-RELATED"/>
    <property type="match status" value="1"/>
</dbReference>
<gene>
    <name evidence="5" type="ORF">FHX76_000404</name>
</gene>
<dbReference type="InterPro" id="IPR015840">
    <property type="entry name" value="DNA_MeTrfase_ParB"/>
</dbReference>
<feature type="domain" description="ParB-like N-terminal" evidence="4">
    <location>
        <begin position="4"/>
        <end position="92"/>
    </location>
</feature>
<dbReference type="InterPro" id="IPR050336">
    <property type="entry name" value="Chromosome_partition/occlusion"/>
</dbReference>
<dbReference type="GO" id="GO:0003677">
    <property type="term" value="F:DNA binding"/>
    <property type="evidence" value="ECO:0007669"/>
    <property type="project" value="InterPro"/>
</dbReference>
<sequence>MIVERLSVSDLVEYHRNPRKGDVSAIAESLRARGQYKPLVVNRGSVTGLRNEILAGNHTFRAAVSLGWESIEVVLVDVSADEAAQIVLTDNRIADLGGYDDAQLLDLLEAVSSLDGTGYAVADVDVLALEFRPPASLTDPDEVPDTPTAPVSVEGDIWHLGNHVLLVGDCTDRELVRAAAPGVPSVVWTDPPYGVSYTGKTDKALSIKNDGLADAENVTRGAISVIATLCSPGSPVYVAHSDVLRPALHDAMSEHGLMWRQTLVWVKPSFVLGHSDYQPRHEPIAEAVIEFEPVAYGFTGGGSGRLGRGGPNWHGDNRQSTVFEVAKPHRNAEHPTMKPVELIERMLRNSIAPGGLVFDPFGGSGSTMIAAHRLGLKSFLVELDPAYADVICQRWQEHSGVVPRRNGEAVSFV</sequence>
<dbReference type="GO" id="GO:0008170">
    <property type="term" value="F:N-methyltransferase activity"/>
    <property type="evidence" value="ECO:0007669"/>
    <property type="project" value="InterPro"/>
</dbReference>
<dbReference type="PANTHER" id="PTHR33375:SF1">
    <property type="entry name" value="CHROMOSOME-PARTITIONING PROTEIN PARB-RELATED"/>
    <property type="match status" value="1"/>
</dbReference>
<dbReference type="GO" id="GO:0032259">
    <property type="term" value="P:methylation"/>
    <property type="evidence" value="ECO:0007669"/>
    <property type="project" value="UniProtKB-KW"/>
</dbReference>
<dbReference type="RefSeq" id="WP_167147227.1">
    <property type="nucleotide sequence ID" value="NZ_JAAMOX010000001.1"/>
</dbReference>
<comment type="caution">
    <text evidence="5">The sequence shown here is derived from an EMBL/GenBank/DDBJ whole genome shotgun (WGS) entry which is preliminary data.</text>
</comment>
<evidence type="ECO:0000256" key="3">
    <source>
        <dbReference type="ARBA" id="ARBA00022691"/>
    </source>
</evidence>
<evidence type="ECO:0000313" key="5">
    <source>
        <dbReference type="EMBL" id="NIH52536.1"/>
    </source>
</evidence>
<dbReference type="EMBL" id="JAAMOX010000001">
    <property type="protein sequence ID" value="NIH52536.1"/>
    <property type="molecule type" value="Genomic_DNA"/>
</dbReference>
<dbReference type="InterPro" id="IPR002941">
    <property type="entry name" value="DNA_methylase_N4/N6"/>
</dbReference>
<reference evidence="5 6" key="1">
    <citation type="submission" date="2020-02" db="EMBL/GenBank/DDBJ databases">
        <title>Sequencing the genomes of 1000 actinobacteria strains.</title>
        <authorList>
            <person name="Klenk H.-P."/>
        </authorList>
    </citation>
    <scope>NUCLEOTIDE SEQUENCE [LARGE SCALE GENOMIC DNA]</scope>
    <source>
        <strain evidence="5 6">DSM 27960</strain>
    </source>
</reference>
<evidence type="ECO:0000256" key="2">
    <source>
        <dbReference type="ARBA" id="ARBA00022679"/>
    </source>
</evidence>
<proteinExistence type="predicted"/>
<dbReference type="Pfam" id="PF01555">
    <property type="entry name" value="N6_N4_Mtase"/>
    <property type="match status" value="1"/>
</dbReference>
<keyword evidence="6" id="KW-1185">Reference proteome</keyword>
<dbReference type="AlphaFoldDB" id="A0A7X5TRR1"/>
<protein>
    <submittedName>
        <fullName evidence="5">DNA modification methylase</fullName>
    </submittedName>
</protein>
<dbReference type="PIRSF" id="PIRSF036758">
    <property type="entry name" value="Aden_M_ParB"/>
    <property type="match status" value="1"/>
</dbReference>
<dbReference type="SUPFAM" id="SSF110849">
    <property type="entry name" value="ParB/Sulfiredoxin"/>
    <property type="match status" value="1"/>
</dbReference>
<dbReference type="SUPFAM" id="SSF53335">
    <property type="entry name" value="S-adenosyl-L-methionine-dependent methyltransferases"/>
    <property type="match status" value="1"/>
</dbReference>
<keyword evidence="2" id="KW-0808">Transferase</keyword>
<accession>A0A7X5TRR1</accession>
<keyword evidence="1 5" id="KW-0489">Methyltransferase</keyword>
<evidence type="ECO:0000313" key="6">
    <source>
        <dbReference type="Proteomes" id="UP000541033"/>
    </source>
</evidence>
<dbReference type="GO" id="GO:0045881">
    <property type="term" value="P:positive regulation of sporulation resulting in formation of a cellular spore"/>
    <property type="evidence" value="ECO:0007669"/>
    <property type="project" value="TreeGrafter"/>
</dbReference>